<organism evidence="2 3">
    <name type="scientific">Pseudobacter ginsenosidimutans</name>
    <dbReference type="NCBI Taxonomy" id="661488"/>
    <lineage>
        <taxon>Bacteria</taxon>
        <taxon>Pseudomonadati</taxon>
        <taxon>Bacteroidota</taxon>
        <taxon>Chitinophagia</taxon>
        <taxon>Chitinophagales</taxon>
        <taxon>Chitinophagaceae</taxon>
        <taxon>Pseudobacter</taxon>
    </lineage>
</organism>
<protein>
    <submittedName>
        <fullName evidence="2">Methyltransferase family protein</fullName>
    </submittedName>
</protein>
<dbReference type="Proteomes" id="UP000293874">
    <property type="component" value="Unassembled WGS sequence"/>
</dbReference>
<dbReference type="EMBL" id="SGXA01000001">
    <property type="protein sequence ID" value="RZS75312.1"/>
    <property type="molecule type" value="Genomic_DNA"/>
</dbReference>
<dbReference type="InterPro" id="IPR025714">
    <property type="entry name" value="Methyltranfer_dom"/>
</dbReference>
<dbReference type="OrthoDB" id="962475at2"/>
<keyword evidence="2" id="KW-0489">Methyltransferase</keyword>
<comment type="caution">
    <text evidence="2">The sequence shown here is derived from an EMBL/GenBank/DDBJ whole genome shotgun (WGS) entry which is preliminary data.</text>
</comment>
<dbReference type="RefSeq" id="WP_130539690.1">
    <property type="nucleotide sequence ID" value="NZ_CP042431.1"/>
</dbReference>
<name>A0A4Q7N221_9BACT</name>
<dbReference type="AlphaFoldDB" id="A0A4Q7N221"/>
<dbReference type="GO" id="GO:0032259">
    <property type="term" value="P:methylation"/>
    <property type="evidence" value="ECO:0007669"/>
    <property type="project" value="UniProtKB-KW"/>
</dbReference>
<proteinExistence type="predicted"/>
<keyword evidence="3" id="KW-1185">Reference proteome</keyword>
<evidence type="ECO:0000313" key="3">
    <source>
        <dbReference type="Proteomes" id="UP000293874"/>
    </source>
</evidence>
<gene>
    <name evidence="2" type="ORF">EV199_1176</name>
</gene>
<dbReference type="SUPFAM" id="SSF53335">
    <property type="entry name" value="S-adenosyl-L-methionine-dependent methyltransferases"/>
    <property type="match status" value="1"/>
</dbReference>
<dbReference type="GO" id="GO:0008168">
    <property type="term" value="F:methyltransferase activity"/>
    <property type="evidence" value="ECO:0007669"/>
    <property type="project" value="UniProtKB-KW"/>
</dbReference>
<reference evidence="2 3" key="1">
    <citation type="submission" date="2019-02" db="EMBL/GenBank/DDBJ databases">
        <title>Genomic Encyclopedia of Type Strains, Phase IV (KMG-IV): sequencing the most valuable type-strain genomes for metagenomic binning, comparative biology and taxonomic classification.</title>
        <authorList>
            <person name="Goeker M."/>
        </authorList>
    </citation>
    <scope>NUCLEOTIDE SEQUENCE [LARGE SCALE GENOMIC DNA]</scope>
    <source>
        <strain evidence="2 3">DSM 18116</strain>
    </source>
</reference>
<dbReference type="Gene3D" id="3.40.50.150">
    <property type="entry name" value="Vaccinia Virus protein VP39"/>
    <property type="match status" value="1"/>
</dbReference>
<keyword evidence="2" id="KW-0808">Transferase</keyword>
<accession>A0A4Q7N221</accession>
<dbReference type="InterPro" id="IPR029063">
    <property type="entry name" value="SAM-dependent_MTases_sf"/>
</dbReference>
<evidence type="ECO:0000313" key="2">
    <source>
        <dbReference type="EMBL" id="RZS75312.1"/>
    </source>
</evidence>
<feature type="domain" description="Methyltransferase" evidence="1">
    <location>
        <begin position="44"/>
        <end position="115"/>
    </location>
</feature>
<dbReference type="Pfam" id="PF13847">
    <property type="entry name" value="Methyltransf_31"/>
    <property type="match status" value="1"/>
</dbReference>
<evidence type="ECO:0000259" key="1">
    <source>
        <dbReference type="Pfam" id="PF13847"/>
    </source>
</evidence>
<dbReference type="CDD" id="cd02440">
    <property type="entry name" value="AdoMet_MTases"/>
    <property type="match status" value="1"/>
</dbReference>
<sequence>MMDQWFSSEKQLHYLYPPSIRALAARHWTPLEISKMVVDFLAPENNSRVLDIGSGAGKFCLAAAYYKPLAEFFGVEQRKHLVIHAETAKAVLGIKNVHFLHQNITQVDFTQFDHFYFFNSFYENLENTEKIDDSVTCSPQLYNYYNRCLYKKLVTVAPGTRLATFHSEGKMIPPEFHLVEEHAAGLLKYWVKE</sequence>